<dbReference type="Proteomes" id="UP000658720">
    <property type="component" value="Unassembled WGS sequence"/>
</dbReference>
<dbReference type="Pfam" id="PF11799">
    <property type="entry name" value="IMS_C"/>
    <property type="match status" value="1"/>
</dbReference>
<keyword evidence="3" id="KW-0741">SOS mutagenesis</keyword>
<dbReference type="EMBL" id="JADEVV010000013">
    <property type="protein sequence ID" value="MBE9253481.1"/>
    <property type="molecule type" value="Genomic_DNA"/>
</dbReference>
<evidence type="ECO:0000256" key="3">
    <source>
        <dbReference type="ARBA" id="ARBA00023199"/>
    </source>
</evidence>
<dbReference type="Pfam" id="PF11798">
    <property type="entry name" value="IMS_HHH"/>
    <property type="match status" value="1"/>
</dbReference>
<dbReference type="InterPro" id="IPR025188">
    <property type="entry name" value="DUF4113"/>
</dbReference>
<sequence>MNSIALVDCNNFYVSCERVFQPLLNGKPVLVLSNNDGCVVARSSEAKALGIKMGVPLFKIRDLVEQHNIQVFSSNYSLYGDLSHRIMTSLQFFSPVVEIYSIDEAFLELTPNQSNTNYGKEIRRCLKQWIGIPVSIGIAPTKVLAKVATDVAKQSGVGTFCLDQAEAADPILATMPIADIWGIGKRLEKWFTARGISTALQFKQANPELVRKKMGVVGQRLLLELQGISCLPLELIPNPKQETCVSRSFAQAVTTLDELQTAIAFFVSRAAEKLRRQQQTPAVMIIFARTSFFIDQPISISQAIALPTPTHYTPELLKLAQASLKQIFRPHHPYKKAGVIMTGLQSERIVQGNLFEQPRDTERQQRLMLTLDRLNKQFGRETVGFGLLEKQQNWRMKSDLRSPRFTTAWDDLPEVKAGFY</sequence>
<dbReference type="Gene3D" id="1.10.150.20">
    <property type="entry name" value="5' to 3' exonuclease, C-terminal subdomain"/>
    <property type="match status" value="1"/>
</dbReference>
<name>A0ABR9VQX2_9SYNC</name>
<reference evidence="7 8" key="1">
    <citation type="submission" date="2020-10" db="EMBL/GenBank/DDBJ databases">
        <authorList>
            <person name="Castelo-Branco R."/>
            <person name="Eusebio N."/>
            <person name="Adriana R."/>
            <person name="Vieira A."/>
            <person name="Brugerolle De Fraissinette N."/>
            <person name="Rezende De Castro R."/>
            <person name="Schneider M.P."/>
            <person name="Vasconcelos V."/>
            <person name="Leao P.N."/>
        </authorList>
    </citation>
    <scope>NUCLEOTIDE SEQUENCE [LARGE SCALE GENOMIC DNA]</scope>
    <source>
        <strain evidence="7 8">LEGE 00031</strain>
    </source>
</reference>
<organism evidence="7 8">
    <name type="scientific">Synechocystis salina LEGE 00031</name>
    <dbReference type="NCBI Taxonomy" id="1828736"/>
    <lineage>
        <taxon>Bacteria</taxon>
        <taxon>Bacillati</taxon>
        <taxon>Cyanobacteriota</taxon>
        <taxon>Cyanophyceae</taxon>
        <taxon>Synechococcales</taxon>
        <taxon>Merismopediaceae</taxon>
        <taxon>Synechocystis</taxon>
    </lineage>
</organism>
<dbReference type="Pfam" id="PF13438">
    <property type="entry name" value="DUF4113"/>
    <property type="match status" value="1"/>
</dbReference>
<dbReference type="InterPro" id="IPR043128">
    <property type="entry name" value="Rev_trsase/Diguanyl_cyclase"/>
</dbReference>
<gene>
    <name evidence="7" type="ORF">IQ217_06340</name>
</gene>
<evidence type="ECO:0000256" key="1">
    <source>
        <dbReference type="ARBA" id="ARBA00010945"/>
    </source>
</evidence>
<evidence type="ECO:0000313" key="7">
    <source>
        <dbReference type="EMBL" id="MBE9253481.1"/>
    </source>
</evidence>
<dbReference type="Pfam" id="PF00817">
    <property type="entry name" value="IMS"/>
    <property type="match status" value="1"/>
</dbReference>
<feature type="domain" description="UmuC" evidence="6">
    <location>
        <begin position="4"/>
        <end position="184"/>
    </location>
</feature>
<proteinExistence type="inferred from homology"/>
<evidence type="ECO:0000256" key="2">
    <source>
        <dbReference type="ARBA" id="ARBA00022763"/>
    </source>
</evidence>
<comment type="caution">
    <text evidence="7">The sequence shown here is derived from an EMBL/GenBank/DDBJ whole genome shotgun (WGS) entry which is preliminary data.</text>
</comment>
<dbReference type="PANTHER" id="PTHR11076:SF34">
    <property type="entry name" value="PROTEIN UMUC"/>
    <property type="match status" value="1"/>
</dbReference>
<dbReference type="InterPro" id="IPR017961">
    <property type="entry name" value="DNA_pol_Y-fam_little_finger"/>
</dbReference>
<evidence type="ECO:0000256" key="5">
    <source>
        <dbReference type="ARBA" id="ARBA00023236"/>
    </source>
</evidence>
<evidence type="ECO:0000313" key="8">
    <source>
        <dbReference type="Proteomes" id="UP000658720"/>
    </source>
</evidence>
<dbReference type="PROSITE" id="PS50173">
    <property type="entry name" value="UMUC"/>
    <property type="match status" value="1"/>
</dbReference>
<keyword evidence="2" id="KW-0227">DNA damage</keyword>
<evidence type="ECO:0000256" key="4">
    <source>
        <dbReference type="ARBA" id="ARBA00023204"/>
    </source>
</evidence>
<dbReference type="PANTHER" id="PTHR11076">
    <property type="entry name" value="DNA REPAIR POLYMERASE UMUC / TRANSFERASE FAMILY MEMBER"/>
    <property type="match status" value="1"/>
</dbReference>
<keyword evidence="4" id="KW-0234">DNA repair</keyword>
<dbReference type="InterPro" id="IPR036775">
    <property type="entry name" value="DNA_pol_Y-fam_lit_finger_sf"/>
</dbReference>
<keyword evidence="8" id="KW-1185">Reference proteome</keyword>
<dbReference type="SUPFAM" id="SSF56672">
    <property type="entry name" value="DNA/RNA polymerases"/>
    <property type="match status" value="1"/>
</dbReference>
<dbReference type="InterPro" id="IPR001126">
    <property type="entry name" value="UmuC"/>
</dbReference>
<dbReference type="InterPro" id="IPR050116">
    <property type="entry name" value="DNA_polymerase-Y"/>
</dbReference>
<dbReference type="Gene3D" id="3.30.70.270">
    <property type="match status" value="1"/>
</dbReference>
<dbReference type="InterPro" id="IPR043502">
    <property type="entry name" value="DNA/RNA_pol_sf"/>
</dbReference>
<protein>
    <submittedName>
        <fullName evidence="7">Y-family DNA polymerase</fullName>
    </submittedName>
</protein>
<evidence type="ECO:0000259" key="6">
    <source>
        <dbReference type="PROSITE" id="PS50173"/>
    </source>
</evidence>
<accession>A0ABR9VQX2</accession>
<dbReference type="Gene3D" id="3.30.1490.100">
    <property type="entry name" value="DNA polymerase, Y-family, little finger domain"/>
    <property type="match status" value="1"/>
</dbReference>
<dbReference type="CDD" id="cd01700">
    <property type="entry name" value="PolY_Pol_V_umuC"/>
    <property type="match status" value="1"/>
</dbReference>
<dbReference type="RefSeq" id="WP_194019302.1">
    <property type="nucleotide sequence ID" value="NZ_JADEVV010000013.1"/>
</dbReference>
<dbReference type="InterPro" id="IPR024728">
    <property type="entry name" value="PolY_HhH_motif"/>
</dbReference>
<dbReference type="Gene3D" id="3.40.1170.60">
    <property type="match status" value="1"/>
</dbReference>
<comment type="similarity">
    <text evidence="1">Belongs to the DNA polymerase type-Y family.</text>
</comment>
<keyword evidence="5" id="KW-0742">SOS response</keyword>